<protein>
    <submittedName>
        <fullName evidence="2">Uncharacterized protein</fullName>
    </submittedName>
</protein>
<evidence type="ECO:0000313" key="2">
    <source>
        <dbReference type="EMBL" id="GEM38388.1"/>
    </source>
</evidence>
<name>A0A511ME75_9NOCA</name>
<accession>A0A511ME75</accession>
<sequence>MHSSNRAAATTMATLSILASAIAFTAPQAGATVTSVRVETGQSFGSSADARGTGCSYPVTVITDPGKEVVLLDQIGDDPKTADYKQFQPYELIADASGVARATWTPDRKGPHKIVVLELLDGDDFDVYLPRTAMNVGTGINLGPACAVLP</sequence>
<feature type="signal peptide" evidence="1">
    <location>
        <begin position="1"/>
        <end position="31"/>
    </location>
</feature>
<proteinExistence type="predicted"/>
<reference evidence="2 3" key="1">
    <citation type="submission" date="2019-07" db="EMBL/GenBank/DDBJ databases">
        <title>Whole genome shotgun sequence of Nocardia ninae NBRC 108245.</title>
        <authorList>
            <person name="Hosoyama A."/>
            <person name="Uohara A."/>
            <person name="Ohji S."/>
            <person name="Ichikawa N."/>
        </authorList>
    </citation>
    <scope>NUCLEOTIDE SEQUENCE [LARGE SCALE GENOMIC DNA]</scope>
    <source>
        <strain evidence="2 3">NBRC 108245</strain>
    </source>
</reference>
<dbReference type="AlphaFoldDB" id="A0A511ME75"/>
<gene>
    <name evidence="2" type="ORF">NN4_29070</name>
</gene>
<keyword evidence="3" id="KW-1185">Reference proteome</keyword>
<evidence type="ECO:0000313" key="3">
    <source>
        <dbReference type="Proteomes" id="UP000321424"/>
    </source>
</evidence>
<organism evidence="2 3">
    <name type="scientific">Nocardia ninae NBRC 108245</name>
    <dbReference type="NCBI Taxonomy" id="1210091"/>
    <lineage>
        <taxon>Bacteria</taxon>
        <taxon>Bacillati</taxon>
        <taxon>Actinomycetota</taxon>
        <taxon>Actinomycetes</taxon>
        <taxon>Mycobacteriales</taxon>
        <taxon>Nocardiaceae</taxon>
        <taxon>Nocardia</taxon>
    </lineage>
</organism>
<dbReference type="EMBL" id="BJXA01000015">
    <property type="protein sequence ID" value="GEM38388.1"/>
    <property type="molecule type" value="Genomic_DNA"/>
</dbReference>
<comment type="caution">
    <text evidence="2">The sequence shown here is derived from an EMBL/GenBank/DDBJ whole genome shotgun (WGS) entry which is preliminary data.</text>
</comment>
<evidence type="ECO:0000256" key="1">
    <source>
        <dbReference type="SAM" id="SignalP"/>
    </source>
</evidence>
<dbReference type="Proteomes" id="UP000321424">
    <property type="component" value="Unassembled WGS sequence"/>
</dbReference>
<feature type="chain" id="PRO_5021969151" evidence="1">
    <location>
        <begin position="32"/>
        <end position="150"/>
    </location>
</feature>
<keyword evidence="1" id="KW-0732">Signal</keyword>